<evidence type="ECO:0000256" key="1">
    <source>
        <dbReference type="SAM" id="MobiDB-lite"/>
    </source>
</evidence>
<feature type="compositionally biased region" description="Basic and acidic residues" evidence="1">
    <location>
        <begin position="130"/>
        <end position="139"/>
    </location>
</feature>
<keyword evidence="3" id="KW-1185">Reference proteome</keyword>
<reference evidence="2" key="1">
    <citation type="submission" date="2023-07" db="EMBL/GenBank/DDBJ databases">
        <title>Between Cages and Wild: Unraveling the Impact of Captivity on Animal Microbiomes and Antimicrobial Resistance.</title>
        <authorList>
            <person name="Schmartz G.P."/>
            <person name="Rehner J."/>
            <person name="Schuff M.J."/>
            <person name="Becker S.L."/>
            <person name="Kravczyk M."/>
            <person name="Gurevich A."/>
            <person name="Francke R."/>
            <person name="Mueller R."/>
            <person name="Keller V."/>
            <person name="Keller A."/>
        </authorList>
    </citation>
    <scope>NUCLEOTIDE SEQUENCE</scope>
    <source>
        <strain evidence="2">S12M_St_49</strain>
    </source>
</reference>
<protein>
    <submittedName>
        <fullName evidence="2">Uncharacterized protein</fullName>
    </submittedName>
</protein>
<name>A0AA43U988_9ACTN</name>
<dbReference type="Proteomes" id="UP001168575">
    <property type="component" value="Unassembled WGS sequence"/>
</dbReference>
<gene>
    <name evidence="2" type="ORF">Q3982_05120</name>
</gene>
<dbReference type="EMBL" id="JAUMVS010000081">
    <property type="protein sequence ID" value="MDO4842040.1"/>
    <property type="molecule type" value="Genomic_DNA"/>
</dbReference>
<evidence type="ECO:0000313" key="2">
    <source>
        <dbReference type="EMBL" id="MDO4842040.1"/>
    </source>
</evidence>
<evidence type="ECO:0000313" key="3">
    <source>
        <dbReference type="Proteomes" id="UP001168575"/>
    </source>
</evidence>
<dbReference type="AlphaFoldDB" id="A0AA43U988"/>
<organism evidence="2 3">
    <name type="scientific">Phoenicibacter congonensis</name>
    <dbReference type="NCBI Taxonomy" id="1944646"/>
    <lineage>
        <taxon>Bacteria</taxon>
        <taxon>Bacillati</taxon>
        <taxon>Actinomycetota</taxon>
        <taxon>Coriobacteriia</taxon>
        <taxon>Eggerthellales</taxon>
        <taxon>Eggerthellaceae</taxon>
        <taxon>Phoenicibacter</taxon>
    </lineage>
</organism>
<feature type="non-terminal residue" evidence="2">
    <location>
        <position position="155"/>
    </location>
</feature>
<comment type="caution">
    <text evidence="2">The sequence shown here is derived from an EMBL/GenBank/DDBJ whole genome shotgun (WGS) entry which is preliminary data.</text>
</comment>
<feature type="region of interest" description="Disordered" evidence="1">
    <location>
        <begin position="129"/>
        <end position="155"/>
    </location>
</feature>
<sequence>MKYNEPQHDPAYDAKYYRAYGIDPAEMGVQEKPRKLKKWPQRWDLEGPFDIWRKGEDLAIITEEPNGPHPCAYHMRHRIIWEVYEVTEDADLAEVLEGYRPAADLTKDDHEEVISIMCEYKSFVWSGHELAPEPPEKPEPAVFTPIEDPKPEEPK</sequence>
<proteinExistence type="predicted"/>
<accession>A0AA43U988</accession>